<dbReference type="Proteomes" id="UP000285596">
    <property type="component" value="Unassembled WGS sequence"/>
</dbReference>
<feature type="chain" id="PRO_5033211367" evidence="4">
    <location>
        <begin position="24"/>
        <end position="391"/>
    </location>
</feature>
<evidence type="ECO:0000313" key="9">
    <source>
        <dbReference type="Proteomes" id="UP000285596"/>
    </source>
</evidence>
<accession>A0A068EI04</accession>
<dbReference type="EMBL" id="QWFA01000010">
    <property type="protein sequence ID" value="ROV69893.1"/>
    <property type="molecule type" value="Genomic_DNA"/>
</dbReference>
<dbReference type="GO" id="GO:0017000">
    <property type="term" value="P:antibiotic biosynthetic process"/>
    <property type="evidence" value="ECO:0007669"/>
    <property type="project" value="UniProtKB-ARBA"/>
</dbReference>
<dbReference type="Pfam" id="PF06722">
    <property type="entry name" value="EryCIII-like_C"/>
    <property type="match status" value="1"/>
</dbReference>
<dbReference type="GO" id="GO:0008194">
    <property type="term" value="F:UDP-glycosyltransferase activity"/>
    <property type="evidence" value="ECO:0007669"/>
    <property type="project" value="InterPro"/>
</dbReference>
<dbReference type="EMBL" id="KJ645792">
    <property type="protein sequence ID" value="AID46998.1"/>
    <property type="molecule type" value="Genomic_DNA"/>
</dbReference>
<sequence>MKILFIASGSPATVFALAPLATAARNAGHDVFMGAIDDMVPYIASSGLPALSLAPSSIRRFSTMDRAGNPLRMPETPEEELDFAGRWFGRIAAGSMEALRNLTGAWRPDVVVGGSMSFAAALIAAELGVPYVRQAWDTGDAWRTDPAAGEELRPELAELGLDALPEPDLFIDICPPSLRPADAPEAQMMRWIPANGQRELEPWMYTKGDRPRVCVTSGSRLVFARKTGFLRGLVADMAALNVETVIATLDEVADELRAELPEARVGWVPLDVVVPTCDLVVHHAGGVTALTAMNAGVPQLIVPQGGNFVEAGQRISDFGAARTLTPEENDPQGVEKACRELLTNPSYAERARVLADEIAALPLPAQVVGVLERLAAPGTDNRPDTETGSTS</sequence>
<evidence type="ECO:0000256" key="2">
    <source>
        <dbReference type="ARBA" id="ARBA00022676"/>
    </source>
</evidence>
<evidence type="ECO:0000256" key="3">
    <source>
        <dbReference type="ARBA" id="ARBA00022679"/>
    </source>
</evidence>
<keyword evidence="3 7" id="KW-0808">Transferase</keyword>
<evidence type="ECO:0000259" key="5">
    <source>
        <dbReference type="Pfam" id="PF06722"/>
    </source>
</evidence>
<name>A0A068EI04_STRGL</name>
<gene>
    <name evidence="7" type="primary">lndGT2</name>
    <name evidence="8" type="ORF">D3105_03535</name>
</gene>
<dbReference type="InterPro" id="IPR050426">
    <property type="entry name" value="Glycosyltransferase_28"/>
</dbReference>
<comment type="similarity">
    <text evidence="1">Belongs to the glycosyltransferase 28 family.</text>
</comment>
<feature type="signal peptide" evidence="4">
    <location>
        <begin position="1"/>
        <end position="23"/>
    </location>
</feature>
<keyword evidence="4" id="KW-0732">Signal</keyword>
<dbReference type="RefSeq" id="WP_118899883.1">
    <property type="nucleotide sequence ID" value="NZ_QWFA01000010.1"/>
</dbReference>
<evidence type="ECO:0000259" key="6">
    <source>
        <dbReference type="Pfam" id="PF21036"/>
    </source>
</evidence>
<evidence type="ECO:0000256" key="4">
    <source>
        <dbReference type="SAM" id="SignalP"/>
    </source>
</evidence>
<keyword evidence="2" id="KW-0328">Glycosyltransferase</keyword>
<reference evidence="7" key="1">
    <citation type="submission" date="2014-03" db="EMBL/GenBank/DDBJ databases">
        <authorList>
            <person name="Matselyukh B.P."/>
        </authorList>
    </citation>
    <scope>NUCLEOTIDE SEQUENCE</scope>
    <source>
        <strain evidence="7">1912</strain>
    </source>
</reference>
<evidence type="ECO:0000256" key="1">
    <source>
        <dbReference type="ARBA" id="ARBA00006962"/>
    </source>
</evidence>
<feature type="domain" description="Erythromycin biosynthesis protein CIII-like C-terminal" evidence="5">
    <location>
        <begin position="234"/>
        <end position="374"/>
    </location>
</feature>
<dbReference type="InterPro" id="IPR010610">
    <property type="entry name" value="EryCIII-like_C"/>
</dbReference>
<dbReference type="Gene3D" id="3.40.50.2000">
    <property type="entry name" value="Glycogen Phosphorylase B"/>
    <property type="match status" value="2"/>
</dbReference>
<evidence type="ECO:0000313" key="7">
    <source>
        <dbReference type="EMBL" id="AID46998.1"/>
    </source>
</evidence>
<dbReference type="SUPFAM" id="SSF53756">
    <property type="entry name" value="UDP-Glycosyltransferase/glycogen phosphorylase"/>
    <property type="match status" value="1"/>
</dbReference>
<feature type="domain" description="Erythromycin biosynthesis protein CIII-like N-terminal" evidence="6">
    <location>
        <begin position="23"/>
        <end position="218"/>
    </location>
</feature>
<organism evidence="7">
    <name type="scientific">Streptomyces globisporus</name>
    <dbReference type="NCBI Taxonomy" id="1908"/>
    <lineage>
        <taxon>Bacteria</taxon>
        <taxon>Bacillati</taxon>
        <taxon>Actinomycetota</taxon>
        <taxon>Actinomycetes</taxon>
        <taxon>Kitasatosporales</taxon>
        <taxon>Streptomycetaceae</taxon>
        <taxon>Streptomyces</taxon>
    </lineage>
</organism>
<dbReference type="PANTHER" id="PTHR48050:SF13">
    <property type="entry name" value="STEROL 3-BETA-GLUCOSYLTRANSFERASE UGT80A2"/>
    <property type="match status" value="1"/>
</dbReference>
<dbReference type="AlphaFoldDB" id="A0A068EI04"/>
<proteinExistence type="inferred from homology"/>
<dbReference type="PANTHER" id="PTHR48050">
    <property type="entry name" value="STEROL 3-BETA-GLUCOSYLTRANSFERASE"/>
    <property type="match status" value="1"/>
</dbReference>
<evidence type="ECO:0000313" key="8">
    <source>
        <dbReference type="EMBL" id="ROV69893.1"/>
    </source>
</evidence>
<dbReference type="GO" id="GO:0016758">
    <property type="term" value="F:hexosyltransferase activity"/>
    <property type="evidence" value="ECO:0007669"/>
    <property type="project" value="UniProtKB-ARBA"/>
</dbReference>
<dbReference type="InterPro" id="IPR048284">
    <property type="entry name" value="EryCIII-like_N"/>
</dbReference>
<dbReference type="Pfam" id="PF21036">
    <property type="entry name" value="EryCIII-like_N"/>
    <property type="match status" value="1"/>
</dbReference>
<reference evidence="8 9" key="2">
    <citation type="submission" date="2018-08" db="EMBL/GenBank/DDBJ databases">
        <title>Streptomyces globisporus 1912-4Crt, whole genome shotgun sequence.</title>
        <authorList>
            <person name="Matselyukh B."/>
        </authorList>
    </citation>
    <scope>NUCLEOTIDE SEQUENCE [LARGE SCALE GENOMIC DNA]</scope>
    <source>
        <strain evidence="8 9">1912-4Crt</strain>
    </source>
</reference>
<protein>
    <submittedName>
        <fullName evidence="8">DUF1205 domain-containing protein</fullName>
    </submittedName>
    <submittedName>
        <fullName evidence="7">Glycosyl transferase</fullName>
    </submittedName>
</protein>
<dbReference type="CDD" id="cd03784">
    <property type="entry name" value="GT1_Gtf-like"/>
    <property type="match status" value="1"/>
</dbReference>
<dbReference type="InterPro" id="IPR002213">
    <property type="entry name" value="UDP_glucos_trans"/>
</dbReference>